<feature type="domain" description="CCHC-type" evidence="4">
    <location>
        <begin position="220"/>
        <end position="235"/>
    </location>
</feature>
<feature type="region of interest" description="Disordered" evidence="3">
    <location>
        <begin position="255"/>
        <end position="358"/>
    </location>
</feature>
<dbReference type="GO" id="GO:0003824">
    <property type="term" value="F:catalytic activity"/>
    <property type="evidence" value="ECO:0007669"/>
    <property type="project" value="InterPro"/>
</dbReference>
<feature type="compositionally biased region" description="Basic and acidic residues" evidence="3">
    <location>
        <begin position="270"/>
        <end position="322"/>
    </location>
</feature>
<evidence type="ECO:0000313" key="6">
    <source>
        <dbReference type="EMBL" id="SAL98876.1"/>
    </source>
</evidence>
<evidence type="ECO:0000259" key="5">
    <source>
        <dbReference type="PROSITE" id="PS50878"/>
    </source>
</evidence>
<dbReference type="GO" id="GO:0008270">
    <property type="term" value="F:zinc ion binding"/>
    <property type="evidence" value="ECO:0007669"/>
    <property type="project" value="UniProtKB-KW"/>
</dbReference>
<dbReference type="EMBL" id="LT552380">
    <property type="protein sequence ID" value="SAL98876.1"/>
    <property type="molecule type" value="Genomic_DNA"/>
</dbReference>
<accession>A0A168MNC9</accession>
<dbReference type="InterPro" id="IPR036691">
    <property type="entry name" value="Endo/exonu/phosph_ase_sf"/>
</dbReference>
<dbReference type="SUPFAM" id="SSF57756">
    <property type="entry name" value="Retrovirus zinc finger-like domains"/>
    <property type="match status" value="1"/>
</dbReference>
<dbReference type="SUPFAM" id="SSF56219">
    <property type="entry name" value="DNase I-like"/>
    <property type="match status" value="1"/>
</dbReference>
<reference evidence="6" key="1">
    <citation type="submission" date="2016-04" db="EMBL/GenBank/DDBJ databases">
        <authorList>
            <person name="Evans L.H."/>
            <person name="Alamgir A."/>
            <person name="Owens N."/>
            <person name="Weber N.D."/>
            <person name="Virtaneva K."/>
            <person name="Barbian K."/>
            <person name="Babar A."/>
            <person name="Rosenke K."/>
        </authorList>
    </citation>
    <scope>NUCLEOTIDE SEQUENCE [LARGE SCALE GENOMIC DNA]</scope>
    <source>
        <strain evidence="6">CBS 101.48</strain>
    </source>
</reference>
<keyword evidence="1" id="KW-0863">Zinc-finger</keyword>
<dbReference type="InterPro" id="IPR005135">
    <property type="entry name" value="Endo/exonuclease/phosphatase"/>
</dbReference>
<keyword evidence="1" id="KW-0479">Metal-binding</keyword>
<protein>
    <recommendedName>
        <fullName evidence="8">Reverse transcriptase domain-containing protein</fullName>
    </recommendedName>
</protein>
<evidence type="ECO:0000313" key="7">
    <source>
        <dbReference type="Proteomes" id="UP000078561"/>
    </source>
</evidence>
<dbReference type="Pfam" id="PF00098">
    <property type="entry name" value="zf-CCHC"/>
    <property type="match status" value="1"/>
</dbReference>
<dbReference type="PROSITE" id="PS50878">
    <property type="entry name" value="RT_POL"/>
    <property type="match status" value="1"/>
</dbReference>
<dbReference type="STRING" id="4829.A0A168MNC9"/>
<dbReference type="Proteomes" id="UP000078561">
    <property type="component" value="Unassembled WGS sequence"/>
</dbReference>
<dbReference type="PANTHER" id="PTHR31635">
    <property type="entry name" value="REVERSE TRANSCRIPTASE DOMAIN-CONTAINING PROTEIN-RELATED"/>
    <property type="match status" value="1"/>
</dbReference>
<dbReference type="Pfam" id="PF00078">
    <property type="entry name" value="RVT_1"/>
    <property type="match status" value="1"/>
</dbReference>
<feature type="region of interest" description="Disordered" evidence="3">
    <location>
        <begin position="364"/>
        <end position="383"/>
    </location>
</feature>
<evidence type="ECO:0000256" key="3">
    <source>
        <dbReference type="SAM" id="MobiDB-lite"/>
    </source>
</evidence>
<dbReference type="InterPro" id="IPR043502">
    <property type="entry name" value="DNA/RNA_pol_sf"/>
</dbReference>
<evidence type="ECO:0000256" key="1">
    <source>
        <dbReference type="PROSITE-ProRule" id="PRU00047"/>
    </source>
</evidence>
<dbReference type="InterPro" id="IPR001878">
    <property type="entry name" value="Znf_CCHC"/>
</dbReference>
<dbReference type="PANTHER" id="PTHR31635:SF196">
    <property type="entry name" value="REVERSE TRANSCRIPTASE DOMAIN-CONTAINING PROTEIN-RELATED"/>
    <property type="match status" value="1"/>
</dbReference>
<dbReference type="CDD" id="cd01650">
    <property type="entry name" value="RT_nLTR_like"/>
    <property type="match status" value="1"/>
</dbReference>
<organism evidence="6">
    <name type="scientific">Absidia glauca</name>
    <name type="common">Pin mould</name>
    <dbReference type="NCBI Taxonomy" id="4829"/>
    <lineage>
        <taxon>Eukaryota</taxon>
        <taxon>Fungi</taxon>
        <taxon>Fungi incertae sedis</taxon>
        <taxon>Mucoromycota</taxon>
        <taxon>Mucoromycotina</taxon>
        <taxon>Mucoromycetes</taxon>
        <taxon>Mucorales</taxon>
        <taxon>Cunninghamellaceae</taxon>
        <taxon>Absidia</taxon>
    </lineage>
</organism>
<feature type="compositionally biased region" description="Acidic residues" evidence="3">
    <location>
        <begin position="349"/>
        <end position="358"/>
    </location>
</feature>
<name>A0A168MNC9_ABSGL</name>
<dbReference type="OMA" id="WHVIRIL"/>
<dbReference type="GO" id="GO:0003676">
    <property type="term" value="F:nucleic acid binding"/>
    <property type="evidence" value="ECO:0007669"/>
    <property type="project" value="InterPro"/>
</dbReference>
<dbReference type="PROSITE" id="PS50158">
    <property type="entry name" value="ZF_CCHC"/>
    <property type="match status" value="2"/>
</dbReference>
<dbReference type="Gene3D" id="3.60.10.10">
    <property type="entry name" value="Endonuclease/exonuclease/phosphatase"/>
    <property type="match status" value="1"/>
</dbReference>
<keyword evidence="1" id="KW-0862">Zinc</keyword>
<feature type="domain" description="CCHC-type" evidence="4">
    <location>
        <begin position="240"/>
        <end position="256"/>
    </location>
</feature>
<keyword evidence="7" id="KW-1185">Reference proteome</keyword>
<dbReference type="SUPFAM" id="SSF56672">
    <property type="entry name" value="DNA/RNA polymerases"/>
    <property type="match status" value="1"/>
</dbReference>
<dbReference type="SMART" id="SM00343">
    <property type="entry name" value="ZnF_C2HC"/>
    <property type="match status" value="2"/>
</dbReference>
<keyword evidence="2" id="KW-0175">Coiled coil</keyword>
<evidence type="ECO:0000256" key="2">
    <source>
        <dbReference type="SAM" id="Coils"/>
    </source>
</evidence>
<dbReference type="InterPro" id="IPR036875">
    <property type="entry name" value="Znf_CCHC_sf"/>
</dbReference>
<sequence>MKVPTINRPTTEGLPTEKVTIYERPDLQNLMKVHRAEGMLGMALHDDTVLFELPVKEFTTLEDSYETLRRQVGTPLGARIIRPNNKRPTETFMLEARFEEDAAMEKAISQGVIIGEMAYRAIITRTNTGALPKMVRVHAAGIPFADKETLTKNLLLSLGYYGKVCQIQILRRAGMFEGVVSVLLDTDPNVGKFEPLQRMIYLEAWKKHVPANFKGQPPVCYHCRQSNHLKKDCPELLAIKCFRCGHFGHISRHCKEDPLYPRKSSANEEPIMKAEPTKKQKTEKTEKEEKKEKEQTENKKTEEDKEKEKSAKDDGVFEGPHDEDNEDNMSSTMTDDMTDDTDNRSQQGLEEEDTHSDAVDAVEDTDNTGMEVEHQEESWTTTDQHIYEQGTGASQYAPGMRHMPARGSSPQYYPLAAEIPDRLGQPPPPIDIFKVDPTIQQLYTKFLRSQNCDVLCLQELTQHHDPHITEHTIQRLQYLFPHTAAIYSKHCAIILFNRKYELLDQTVSLDERIITTTIYDHATSSTICQIANIYAPAQAQDRPQFFAGLQQHGILNGPRNDLILLGDFNIHLYQSTPLPRYLRPWHQWLRARFADIFQHHCNTKGNIYTPSPTFNRGSQRTAIDYIFCHRDLLPFTSNSSHTYVPESWTDHNMLSVSLHRNTTSIGPGSWRFNNQLLNKGPFTKLLLDSLDAFFDSSRSFSTRQDQWEALKILIKRCAIIFSTAHTDQHRVSLVDLQKERSQLLQQLSQAAQNNEYLEQQLVAIEDKIATETKTDMERLVIRTNTRWREQGENNTKYFYRVLKQRTNQVTLTQIRDPSTGHCYTSPSAMMKAARSFYKDLYTPDPIHQDAIDELLSKTPANLINAEDQERLTTPVNKEILQGILGHSPLNKSPGLDGITFEVYQYICRKHDKSLDLLLSIMGDAQNGIFPHTWLETRTVLLFKKGHRDLLANWRPLSMINCDAKLFTKMLSNRFHQCLHRVINPFQTGFMHHRLISDNGWITQTLMQHVQQVDPDNTSVAVLLDQEKAYDRVHPTYLQQVLVHLGFPGTLVSTLISLFFSTKVHVSLNGWLGAPFTQARGLRQGDPLSPLLFNLAFEPLLRSLLANRAIRGIPIKDTDRWQGVSNLAQEREATIKLLAYADDLVLFLNDLTEWGASQRPLSIYGQAANARINLSKTTMISMTGNHHPSWTSLTAQSGIAWHDKTHSTAAIYLGYPVCSSAAQIQHFMDMIQQKIQTHINLLHGRNLSVKGRSIVANSLLLSRLWHVARVTIFPQAWLARIQAMIRNTVDSA</sequence>
<dbReference type="OrthoDB" id="2233964at2759"/>
<evidence type="ECO:0000259" key="4">
    <source>
        <dbReference type="PROSITE" id="PS50158"/>
    </source>
</evidence>
<feature type="domain" description="Reverse transcriptase" evidence="5">
    <location>
        <begin position="922"/>
        <end position="1216"/>
    </location>
</feature>
<feature type="coiled-coil region" evidence="2">
    <location>
        <begin position="733"/>
        <end position="767"/>
    </location>
</feature>
<dbReference type="InParanoid" id="A0A168MNC9"/>
<evidence type="ECO:0008006" key="8">
    <source>
        <dbReference type="Google" id="ProtNLM"/>
    </source>
</evidence>
<dbReference type="Pfam" id="PF03372">
    <property type="entry name" value="Exo_endo_phos"/>
    <property type="match status" value="1"/>
</dbReference>
<dbReference type="Gene3D" id="4.10.60.10">
    <property type="entry name" value="Zinc finger, CCHC-type"/>
    <property type="match status" value="1"/>
</dbReference>
<gene>
    <name evidence="6" type="primary">ABSGL_04447.1 scaffold 5468</name>
</gene>
<proteinExistence type="predicted"/>
<dbReference type="InterPro" id="IPR000477">
    <property type="entry name" value="RT_dom"/>
</dbReference>